<dbReference type="SUPFAM" id="SSF52540">
    <property type="entry name" value="P-loop containing nucleoside triphosphate hydrolases"/>
    <property type="match status" value="1"/>
</dbReference>
<reference evidence="5 6" key="1">
    <citation type="submission" date="2024-01" db="EMBL/GenBank/DDBJ databases">
        <title>Complete genome of Cladobotryum mycophilum ATHUM6906.</title>
        <authorList>
            <person name="Christinaki A.C."/>
            <person name="Myridakis A.I."/>
            <person name="Kouvelis V.N."/>
        </authorList>
    </citation>
    <scope>NUCLEOTIDE SEQUENCE [LARGE SCALE GENOMIC DNA]</scope>
    <source>
        <strain evidence="5 6">ATHUM6906</strain>
    </source>
</reference>
<proteinExistence type="predicted"/>
<dbReference type="InterPro" id="IPR007111">
    <property type="entry name" value="NACHT_NTPase"/>
</dbReference>
<dbReference type="InterPro" id="IPR056884">
    <property type="entry name" value="NPHP3-like_N"/>
</dbReference>
<keyword evidence="1 3" id="KW-0853">WD repeat</keyword>
<dbReference type="Pfam" id="PF24883">
    <property type="entry name" value="NPHP3_N"/>
    <property type="match status" value="1"/>
</dbReference>
<name>A0ABR0T1L1_9HYPO</name>
<dbReference type="InterPro" id="IPR015943">
    <property type="entry name" value="WD40/YVTN_repeat-like_dom_sf"/>
</dbReference>
<evidence type="ECO:0000259" key="4">
    <source>
        <dbReference type="PROSITE" id="PS50837"/>
    </source>
</evidence>
<evidence type="ECO:0000256" key="3">
    <source>
        <dbReference type="PROSITE-ProRule" id="PRU00221"/>
    </source>
</evidence>
<evidence type="ECO:0000256" key="1">
    <source>
        <dbReference type="ARBA" id="ARBA00022574"/>
    </source>
</evidence>
<keyword evidence="2" id="KW-0677">Repeat</keyword>
<dbReference type="InterPro" id="IPR019775">
    <property type="entry name" value="WD40_repeat_CS"/>
</dbReference>
<protein>
    <submittedName>
        <fullName evidence="5">Vegetative incompatibility HET-E-1-like protein</fullName>
    </submittedName>
</protein>
<dbReference type="Gene3D" id="3.40.50.300">
    <property type="entry name" value="P-loop containing nucleotide triphosphate hydrolases"/>
    <property type="match status" value="1"/>
</dbReference>
<feature type="domain" description="NACHT" evidence="4">
    <location>
        <begin position="66"/>
        <end position="181"/>
    </location>
</feature>
<dbReference type="InterPro" id="IPR011047">
    <property type="entry name" value="Quinoprotein_ADH-like_sf"/>
</dbReference>
<dbReference type="SMART" id="SM00320">
    <property type="entry name" value="WD40"/>
    <property type="match status" value="5"/>
</dbReference>
<dbReference type="InterPro" id="IPR001680">
    <property type="entry name" value="WD40_rpt"/>
</dbReference>
<dbReference type="PROSITE" id="PS50837">
    <property type="entry name" value="NACHT"/>
    <property type="match status" value="1"/>
</dbReference>
<feature type="repeat" description="WD" evidence="3">
    <location>
        <begin position="972"/>
        <end position="1013"/>
    </location>
</feature>
<dbReference type="SUPFAM" id="SSF50998">
    <property type="entry name" value="Quinoprotein alcohol dehydrogenase-like"/>
    <property type="match status" value="1"/>
</dbReference>
<accession>A0ABR0T1L1</accession>
<sequence>MDGARNLSGNTFSDVDNLFLQEISKTDPVHDKKRILQFKGPIVHESFCWILNNDDYNKWRNTKKSGVFWIKGNPGKGKTMLLCGLIEELEKDPETRASLAYFFCQATDSRLNLAVAIIGGLVFSFLRDNKSRLSDTVIQDSGLEHPLVVVDALDECQSGRDLLLGLMVKTSCQVRWLISSRNVKDIEWRLCGIGLPRRLSLELKENADHVSQAVDAYIDSRVQDIEALKDDEELQAETLKVLKSKAKGTFLWVALVIEQLRETDHHNVHDVLEEIPEGLESLYGLIMRQMNERLREKDKNACQVLLSIVTSAERPLHLEELLVFVSRQWKQFKSTYRARDMHDIARDCGSFLSVRDSIVYFVHQSAKDYMVQNVASTIFPAGIEHQHHQMLESSLHAMSIVLKHDVYNLKAPGKHIDSISPPVPDPLAPLRYCCVFWVEHLVHFCQSEGLESRKALEENEIVHSFLRQKYLCWLEAMALLRNVPQAVAAVQALKNLTTYLQAMSDKDPPSKLNHAAYQFLLYCKASVVDYPLQLYYAAMAFQNKHRTLRTEFDDVLLQDLGPRPEVISMPQSQNSLVQTIKPSYFFDPFSDHLFFSPDSACIGSLSRRDHLVEIWQANTGNLLWTIGVEPSTLITFSQDSRCLISAFENGCVEAWSSDNGHCMKKTVLNFGSDLDSHSDSHSDSYSEIVIGLSSYRNRVASIRHIAHEAVVSIWNADMGDCELTFTDGRGGDDSPLAVLSPNSEFLALAYSNRIGIYNPNTGQRVQDLDFCWCDRPWGEKFDESHQQFTFSPNSKFFVTHDEQRKMFLWSSSTWTRLNGVEEAMQDGDVFHVIFSPDSLLLVGATTPYRARVWSTETGKNAGEIPFVFDMAFSPDWTESRLMAVVAQDNDQASYDSRYVVSHHLNHNTFGIWCAERGKCVRLIKHSSGKRKTYSPRAFSPNSTYLAISEQEIEGYINIWRVDTGDCVCVLEEKNYKGYVCSMAFSFDERFVISGYRDGYVRIWDVNSGAQLQKYRGHTDSAGSNWTEAVLPGQLVSIRYESLGRSPNIYHSRTVGSNADTGKRFRTLKGRQSSVIQTVFSSDSSVLASLASPNDANKYHEVRIWLVDTSTCLGRINVGSSRQFWFNSPWNEITTSRFAFRKTSSWEHCEKLARSGYGYDVFKNEAWIYLDGDKEFCIPPEYRAEFTGFSYSDISDSLLAIACRSEKVVIIKFPPRERSEQQAVGLIDSDHLSNKRRMS</sequence>
<evidence type="ECO:0000256" key="2">
    <source>
        <dbReference type="ARBA" id="ARBA00022737"/>
    </source>
</evidence>
<dbReference type="Proteomes" id="UP001338125">
    <property type="component" value="Unassembled WGS sequence"/>
</dbReference>
<evidence type="ECO:0000313" key="6">
    <source>
        <dbReference type="Proteomes" id="UP001338125"/>
    </source>
</evidence>
<dbReference type="PANTHER" id="PTHR10039">
    <property type="entry name" value="AMELOGENIN"/>
    <property type="match status" value="1"/>
</dbReference>
<dbReference type="PROSITE" id="PS50082">
    <property type="entry name" value="WD_REPEATS_2"/>
    <property type="match status" value="1"/>
</dbReference>
<keyword evidence="6" id="KW-1185">Reference proteome</keyword>
<dbReference type="InterPro" id="IPR027417">
    <property type="entry name" value="P-loop_NTPase"/>
</dbReference>
<dbReference type="PANTHER" id="PTHR10039:SF14">
    <property type="entry name" value="NACHT DOMAIN-CONTAINING PROTEIN"/>
    <property type="match status" value="1"/>
</dbReference>
<gene>
    <name evidence="5" type="ORF">PT974_00412</name>
</gene>
<comment type="caution">
    <text evidence="5">The sequence shown here is derived from an EMBL/GenBank/DDBJ whole genome shotgun (WGS) entry which is preliminary data.</text>
</comment>
<dbReference type="PROSITE" id="PS00678">
    <property type="entry name" value="WD_REPEATS_1"/>
    <property type="match status" value="1"/>
</dbReference>
<organism evidence="5 6">
    <name type="scientific">Cladobotryum mycophilum</name>
    <dbReference type="NCBI Taxonomy" id="491253"/>
    <lineage>
        <taxon>Eukaryota</taxon>
        <taxon>Fungi</taxon>
        <taxon>Dikarya</taxon>
        <taxon>Ascomycota</taxon>
        <taxon>Pezizomycotina</taxon>
        <taxon>Sordariomycetes</taxon>
        <taxon>Hypocreomycetidae</taxon>
        <taxon>Hypocreales</taxon>
        <taxon>Hypocreaceae</taxon>
        <taxon>Cladobotryum</taxon>
    </lineage>
</organism>
<dbReference type="Pfam" id="PF00400">
    <property type="entry name" value="WD40"/>
    <property type="match status" value="1"/>
</dbReference>
<dbReference type="EMBL" id="JAVFKD010000001">
    <property type="protein sequence ID" value="KAK5998042.1"/>
    <property type="molecule type" value="Genomic_DNA"/>
</dbReference>
<dbReference type="PROSITE" id="PS50294">
    <property type="entry name" value="WD_REPEATS_REGION"/>
    <property type="match status" value="1"/>
</dbReference>
<dbReference type="Gene3D" id="2.130.10.10">
    <property type="entry name" value="YVTN repeat-like/Quinoprotein amine dehydrogenase"/>
    <property type="match status" value="3"/>
</dbReference>
<evidence type="ECO:0000313" key="5">
    <source>
        <dbReference type="EMBL" id="KAK5998042.1"/>
    </source>
</evidence>